<gene>
    <name evidence="2" type="ORF">PLEI_2947</name>
</gene>
<evidence type="ECO:0000313" key="3">
    <source>
        <dbReference type="Proteomes" id="UP000030675"/>
    </source>
</evidence>
<dbReference type="AlphaFoldDB" id="V5F7L4"/>
<name>V5F7L4_PHOLE</name>
<reference evidence="3" key="1">
    <citation type="submission" date="2012-12" db="EMBL/GenBank/DDBJ databases">
        <title>Genome Sequence of Photobacterium leiognathi lrivu.4.1.</title>
        <authorList>
            <person name="Urbanczyk H."/>
            <person name="Ogura Y."/>
            <person name="Hayashi T."/>
            <person name="Dunlap P.V."/>
        </authorList>
    </citation>
    <scope>NUCLEOTIDE SEQUENCE [LARGE SCALE GENOMIC DNA]</scope>
    <source>
        <strain evidence="3">lrivu.4.1</strain>
    </source>
</reference>
<sequence length="53" mass="6283">MTKNTVFAESTSTYFRKIFLKKIQWHGFILLKLWVSFAVGWTIFMSPRSLVLI</sequence>
<organism evidence="2 3">
    <name type="scientific">Photobacterium leiognathi lrivu.4.1</name>
    <dbReference type="NCBI Taxonomy" id="1248232"/>
    <lineage>
        <taxon>Bacteria</taxon>
        <taxon>Pseudomonadati</taxon>
        <taxon>Pseudomonadota</taxon>
        <taxon>Gammaproteobacteria</taxon>
        <taxon>Vibrionales</taxon>
        <taxon>Vibrionaceae</taxon>
        <taxon>Photobacterium</taxon>
    </lineage>
</organism>
<keyword evidence="1" id="KW-0812">Transmembrane</keyword>
<dbReference type="EMBL" id="DF196820">
    <property type="protein sequence ID" value="GAD31289.1"/>
    <property type="molecule type" value="Genomic_DNA"/>
</dbReference>
<feature type="transmembrane region" description="Helical" evidence="1">
    <location>
        <begin position="25"/>
        <end position="44"/>
    </location>
</feature>
<keyword evidence="1" id="KW-1133">Transmembrane helix</keyword>
<evidence type="ECO:0000313" key="2">
    <source>
        <dbReference type="EMBL" id="GAD31289.1"/>
    </source>
</evidence>
<evidence type="ECO:0000256" key="1">
    <source>
        <dbReference type="SAM" id="Phobius"/>
    </source>
</evidence>
<dbReference type="Proteomes" id="UP000030675">
    <property type="component" value="Unassembled WGS sequence"/>
</dbReference>
<dbReference type="HOGENOM" id="CLU_3064564_0_0_6"/>
<keyword evidence="1" id="KW-0472">Membrane</keyword>
<accession>V5F7L4</accession>
<protein>
    <submittedName>
        <fullName evidence="2">Uncharacterized protein</fullName>
    </submittedName>
</protein>
<proteinExistence type="predicted"/>